<keyword evidence="2" id="KW-0812">Transmembrane</keyword>
<feature type="transmembrane region" description="Helical" evidence="2">
    <location>
        <begin position="90"/>
        <end position="109"/>
    </location>
</feature>
<feature type="transmembrane region" description="Helical" evidence="2">
    <location>
        <begin position="368"/>
        <end position="392"/>
    </location>
</feature>
<feature type="transmembrane region" description="Helical" evidence="2">
    <location>
        <begin position="344"/>
        <end position="362"/>
    </location>
</feature>
<dbReference type="PANTHER" id="PTHR11328:SF24">
    <property type="entry name" value="MAJOR FACILITATOR SUPERFAMILY (MFS) PROFILE DOMAIN-CONTAINING PROTEIN"/>
    <property type="match status" value="1"/>
</dbReference>
<dbReference type="SUPFAM" id="SSF103473">
    <property type="entry name" value="MFS general substrate transporter"/>
    <property type="match status" value="1"/>
</dbReference>
<feature type="compositionally biased region" description="Pro residues" evidence="1">
    <location>
        <begin position="1"/>
        <end position="15"/>
    </location>
</feature>
<evidence type="ECO:0000313" key="4">
    <source>
        <dbReference type="Proteomes" id="UP001518872"/>
    </source>
</evidence>
<name>A0ABS2ISW4_9ACTN</name>
<accession>A0ABS2ISW4</accession>
<feature type="transmembrane region" description="Helical" evidence="2">
    <location>
        <begin position="456"/>
        <end position="477"/>
    </location>
</feature>
<evidence type="ECO:0000256" key="1">
    <source>
        <dbReference type="SAM" id="MobiDB-lite"/>
    </source>
</evidence>
<feature type="transmembrane region" description="Helical" evidence="2">
    <location>
        <begin position="158"/>
        <end position="180"/>
    </location>
</feature>
<proteinExistence type="predicted"/>
<dbReference type="Proteomes" id="UP001518872">
    <property type="component" value="Unassembled WGS sequence"/>
</dbReference>
<feature type="transmembrane region" description="Helical" evidence="2">
    <location>
        <begin position="315"/>
        <end position="332"/>
    </location>
</feature>
<organism evidence="3 4">
    <name type="scientific">Micromonospora humida</name>
    <dbReference type="NCBI Taxonomy" id="2809018"/>
    <lineage>
        <taxon>Bacteria</taxon>
        <taxon>Bacillati</taxon>
        <taxon>Actinomycetota</taxon>
        <taxon>Actinomycetes</taxon>
        <taxon>Micromonosporales</taxon>
        <taxon>Micromonosporaceae</taxon>
        <taxon>Micromonospora</taxon>
    </lineage>
</organism>
<feature type="transmembrane region" description="Helical" evidence="2">
    <location>
        <begin position="200"/>
        <end position="218"/>
    </location>
</feature>
<dbReference type="EMBL" id="JAFEUC010000004">
    <property type="protein sequence ID" value="MBM7076810.1"/>
    <property type="molecule type" value="Genomic_DNA"/>
</dbReference>
<dbReference type="InterPro" id="IPR039672">
    <property type="entry name" value="MFS_2"/>
</dbReference>
<evidence type="ECO:0000256" key="2">
    <source>
        <dbReference type="SAM" id="Phobius"/>
    </source>
</evidence>
<dbReference type="RefSeq" id="WP_204924818.1">
    <property type="nucleotide sequence ID" value="NZ_JAFEUC010000004.1"/>
</dbReference>
<feature type="transmembrane region" description="Helical" evidence="2">
    <location>
        <begin position="130"/>
        <end position="152"/>
    </location>
</feature>
<feature type="transmembrane region" description="Helical" evidence="2">
    <location>
        <begin position="280"/>
        <end position="303"/>
    </location>
</feature>
<feature type="transmembrane region" description="Helical" evidence="2">
    <location>
        <begin position="413"/>
        <end position="436"/>
    </location>
</feature>
<gene>
    <name evidence="3" type="ORF">JQX11_10640</name>
</gene>
<dbReference type="Gene3D" id="1.20.1250.20">
    <property type="entry name" value="MFS general substrate transporter like domains"/>
    <property type="match status" value="2"/>
</dbReference>
<dbReference type="InterPro" id="IPR036259">
    <property type="entry name" value="MFS_trans_sf"/>
</dbReference>
<feature type="compositionally biased region" description="Low complexity" evidence="1">
    <location>
        <begin position="16"/>
        <end position="49"/>
    </location>
</feature>
<reference evidence="3 4" key="1">
    <citation type="submission" date="2021-02" db="EMBL/GenBank/DDBJ databases">
        <authorList>
            <person name="Ra J.-S."/>
        </authorList>
    </citation>
    <scope>NUCLEOTIDE SEQUENCE [LARGE SCALE GENOMIC DNA]</scope>
    <source>
        <strain evidence="3 4">MMS20-R1-14</strain>
    </source>
</reference>
<keyword evidence="4" id="KW-1185">Reference proteome</keyword>
<dbReference type="Pfam" id="PF13347">
    <property type="entry name" value="MFS_2"/>
    <property type="match status" value="1"/>
</dbReference>
<keyword evidence="2" id="KW-1133">Transmembrane helix</keyword>
<feature type="transmembrane region" description="Helical" evidence="2">
    <location>
        <begin position="230"/>
        <end position="248"/>
    </location>
</feature>
<feature type="region of interest" description="Disordered" evidence="1">
    <location>
        <begin position="1"/>
        <end position="52"/>
    </location>
</feature>
<feature type="transmembrane region" description="Helical" evidence="2">
    <location>
        <begin position="62"/>
        <end position="84"/>
    </location>
</feature>
<protein>
    <submittedName>
        <fullName evidence="3">MFS transporter</fullName>
    </submittedName>
</protein>
<evidence type="ECO:0000313" key="3">
    <source>
        <dbReference type="EMBL" id="MBM7076810.1"/>
    </source>
</evidence>
<comment type="caution">
    <text evidence="3">The sequence shown here is derived from an EMBL/GenBank/DDBJ whole genome shotgun (WGS) entry which is preliminary data.</text>
</comment>
<dbReference type="PANTHER" id="PTHR11328">
    <property type="entry name" value="MAJOR FACILITATOR SUPERFAMILY DOMAIN-CONTAINING PROTEIN"/>
    <property type="match status" value="1"/>
</dbReference>
<keyword evidence="2" id="KW-0472">Membrane</keyword>
<sequence>MEAPPAGPGSPPGGPPASAGGPRASADGPRASADGPPAPTAGPTRSTGADGAELPRRVHAGYALGSLATGAFGTVPGLLLLPYLTDTLGVAAGLAALLVLLPKAWDVLVNPVAGRISDRTRSRWGPRRPWLLGAGLALAVLFAAIFAAPFGVGPAAGAYVAVAFLATATAFAFFQVPYVAMPAELTDDAAERTRLMGWRVAVLALAILISGAVAPVVVTAGGEGVAGHRWMGVFVAVLIALGALGAFLGTRSAATGTVTATEPTLRAQLAVVAADRPFRALLLCFVVQSAGVATVLAGVSYFAAQILRDPTTGPTVLFACFVGPALLVMPLWTRLGARLGKKTALVAASLLLAAGAAALVAAPVLPAVAVYAVVALLGVGYAGQQVFALALLPDCVAASTARTGRRQAGVFTGLWTAGETFGLALGPGIYGLVLALSGYVSSATGTAAPQTPTARLGVLLGFTLVPALLIAPATLLLRPHPYLPPPHTPTHLVDHGVAAGTEAAKTHGEATTSP</sequence>